<proteinExistence type="predicted"/>
<dbReference type="Pfam" id="PF21530">
    <property type="entry name" value="Pif1_2B_dom"/>
    <property type="match status" value="1"/>
</dbReference>
<dbReference type="InterPro" id="IPR049163">
    <property type="entry name" value="Pif1-like_2B_dom"/>
</dbReference>
<dbReference type="PANTHER" id="PTHR47642:SF6">
    <property type="entry name" value="ATP-DEPENDENT DNA HELICASE"/>
    <property type="match status" value="1"/>
</dbReference>
<evidence type="ECO:0000313" key="2">
    <source>
        <dbReference type="Proteomes" id="UP001652625"/>
    </source>
</evidence>
<dbReference type="InterPro" id="IPR027417">
    <property type="entry name" value="P-loop_NTPase"/>
</dbReference>
<dbReference type="Gene3D" id="2.30.30.940">
    <property type="match status" value="1"/>
</dbReference>
<accession>A0ABM4CTY3</accession>
<evidence type="ECO:0000259" key="1">
    <source>
        <dbReference type="Pfam" id="PF21530"/>
    </source>
</evidence>
<sequence length="339" mass="38744">MLSLQQQKALQWLDEGINFLITGGAGCGKTSTEKAAHLLNGVTIHAFAGIEIGVKSLEYYKRHMHPDIKKTWLETDCYDELFEGIQIIACGDFFQLTPVKGKFVFKSKIWQQYMTQVLVLTECFKQKEDAQFFGALNEIRFGQVSDQTIDYFMTRCFVNDENINNKYTRLVFRNLEVDIYNNNKMDNIKYEGRWFYAKDVIKNPNIPYSFQITAAVYLKISVVVMLVRNINVEEGLCNGSVGTVTLLEINAVWVSMNGKEVKIEFVKEDILDCSHTVVGSRLGLPLKLAFSFTVHKAQGSTMRKAVINFNSKAFNNSLYYVTLSRVCDINDIFIILNDK</sequence>
<gene>
    <name evidence="3" type="primary">LOC136086819</name>
</gene>
<dbReference type="RefSeq" id="XP_065665383.1">
    <property type="nucleotide sequence ID" value="XM_065809311.1"/>
</dbReference>
<evidence type="ECO:0000313" key="3">
    <source>
        <dbReference type="RefSeq" id="XP_065665383.1"/>
    </source>
</evidence>
<name>A0ABM4CTY3_HYDVU</name>
<dbReference type="InterPro" id="IPR051055">
    <property type="entry name" value="PIF1_helicase"/>
</dbReference>
<dbReference type="SUPFAM" id="SSF52540">
    <property type="entry name" value="P-loop containing nucleoside triphosphate hydrolases"/>
    <property type="match status" value="2"/>
</dbReference>
<keyword evidence="2" id="KW-1185">Reference proteome</keyword>
<dbReference type="Gene3D" id="3.40.50.300">
    <property type="entry name" value="P-loop containing nucleotide triphosphate hydrolases"/>
    <property type="match status" value="2"/>
</dbReference>
<feature type="domain" description="DNA helicase Pif1-like 2B" evidence="1">
    <location>
        <begin position="217"/>
        <end position="246"/>
    </location>
</feature>
<protein>
    <submittedName>
        <fullName evidence="3">ATP-dependent DNA helicase PIF1-like</fullName>
    </submittedName>
</protein>
<dbReference type="Proteomes" id="UP001652625">
    <property type="component" value="Chromosome 11"/>
</dbReference>
<dbReference type="GeneID" id="136086819"/>
<dbReference type="PANTHER" id="PTHR47642">
    <property type="entry name" value="ATP-DEPENDENT DNA HELICASE"/>
    <property type="match status" value="1"/>
</dbReference>
<reference evidence="3" key="1">
    <citation type="submission" date="2025-08" db="UniProtKB">
        <authorList>
            <consortium name="RefSeq"/>
        </authorList>
    </citation>
    <scope>IDENTIFICATION</scope>
</reference>
<organism evidence="2 3">
    <name type="scientific">Hydra vulgaris</name>
    <name type="common">Hydra</name>
    <name type="synonym">Hydra attenuata</name>
    <dbReference type="NCBI Taxonomy" id="6087"/>
    <lineage>
        <taxon>Eukaryota</taxon>
        <taxon>Metazoa</taxon>
        <taxon>Cnidaria</taxon>
        <taxon>Hydrozoa</taxon>
        <taxon>Hydroidolina</taxon>
        <taxon>Anthoathecata</taxon>
        <taxon>Aplanulata</taxon>
        <taxon>Hydridae</taxon>
        <taxon>Hydra</taxon>
    </lineage>
</organism>